<dbReference type="EMBL" id="LMXB01000107">
    <property type="protein sequence ID" value="KUO15770.1"/>
    <property type="molecule type" value="Genomic_DNA"/>
</dbReference>
<dbReference type="RefSeq" id="WP_067032209.1">
    <property type="nucleotide sequence ID" value="NZ_KQ949112.1"/>
</dbReference>
<accession>A0A117RY35</accession>
<protein>
    <recommendedName>
        <fullName evidence="3">TIGR04222 domain-containing membrane protein</fullName>
    </recommendedName>
</protein>
<proteinExistence type="predicted"/>
<dbReference type="Proteomes" id="UP000053260">
    <property type="component" value="Unassembled WGS sequence"/>
</dbReference>
<evidence type="ECO:0000313" key="1">
    <source>
        <dbReference type="EMBL" id="KUO15770.1"/>
    </source>
</evidence>
<comment type="caution">
    <text evidence="1">The sequence shown here is derived from an EMBL/GenBank/DDBJ whole genome shotgun (WGS) entry which is preliminary data.</text>
</comment>
<evidence type="ECO:0000313" key="2">
    <source>
        <dbReference type="Proteomes" id="UP000053260"/>
    </source>
</evidence>
<keyword evidence="2" id="KW-1185">Reference proteome</keyword>
<gene>
    <name evidence="1" type="ORF">AQJ91_39800</name>
</gene>
<name>A0A117RY35_9ACTN</name>
<sequence>MSGGTTVRLAPHEIALLRGGSRAALTVTALALHLRGAVDAGRPGTMRTTGVSADDAGPALPPLMTAVHGTLHQPAGLAELLKRPGVRQALAELRSELRDAGFLRALPPGRTRAARSALQALRAAHPLPTRRKGVPQDDMLLAVALHGDPALRLLAARFAMRAGLTGRAKVADDGLFPHSWGGGGGGAYACSGGGPAD</sequence>
<organism evidence="1 2">
    <name type="scientific">Streptomyces dysideae</name>
    <dbReference type="NCBI Taxonomy" id="909626"/>
    <lineage>
        <taxon>Bacteria</taxon>
        <taxon>Bacillati</taxon>
        <taxon>Actinomycetota</taxon>
        <taxon>Actinomycetes</taxon>
        <taxon>Kitasatosporales</taxon>
        <taxon>Streptomycetaceae</taxon>
        <taxon>Streptomyces</taxon>
    </lineage>
</organism>
<dbReference type="OrthoDB" id="4318370at2"/>
<dbReference type="AlphaFoldDB" id="A0A117RY35"/>
<evidence type="ECO:0008006" key="3">
    <source>
        <dbReference type="Google" id="ProtNLM"/>
    </source>
</evidence>
<reference evidence="1 2" key="1">
    <citation type="submission" date="2015-10" db="EMBL/GenBank/DDBJ databases">
        <title>Draft genome sequence of Streptomyces sp. RV15, isolated from a marine sponge.</title>
        <authorList>
            <person name="Ruckert C."/>
            <person name="Abdelmohsen U.R."/>
            <person name="Winkler A."/>
            <person name="Hentschel U."/>
            <person name="Kalinowski J."/>
            <person name="Kampfer P."/>
            <person name="Glaeser S."/>
        </authorList>
    </citation>
    <scope>NUCLEOTIDE SEQUENCE [LARGE SCALE GENOMIC DNA]</scope>
    <source>
        <strain evidence="1 2">RV15</strain>
    </source>
</reference>